<dbReference type="Pfam" id="PF17885">
    <property type="entry name" value="Smoa_sbd"/>
    <property type="match status" value="1"/>
</dbReference>
<evidence type="ECO:0000259" key="1">
    <source>
        <dbReference type="Pfam" id="PF17885"/>
    </source>
</evidence>
<dbReference type="RefSeq" id="WP_218600760.1">
    <property type="nucleotide sequence ID" value="NZ_JADQDJ010000002.1"/>
</dbReference>
<dbReference type="EMBL" id="JADQDK010000001">
    <property type="protein sequence ID" value="MBW0134827.1"/>
    <property type="molecule type" value="Genomic_DNA"/>
</dbReference>
<keyword evidence="2" id="KW-0560">Oxidoreductase</keyword>
<comment type="caution">
    <text evidence="2">The sequence shown here is derived from an EMBL/GenBank/DDBJ whole genome shotgun (WGS) entry which is preliminary data.</text>
</comment>
<dbReference type="GO" id="GO:0004497">
    <property type="term" value="F:monooxygenase activity"/>
    <property type="evidence" value="ECO:0007669"/>
    <property type="project" value="UniProtKB-KW"/>
</dbReference>
<accession>A0ABS6URD7</accession>
<evidence type="ECO:0000313" key="3">
    <source>
        <dbReference type="Proteomes" id="UP000694287"/>
    </source>
</evidence>
<sequence>MTKRIGIIGAGTAGLQLGLYLRQHDIEATIFTDRTPEEYASSRLPNTVAHHAVTVKREKALGLDHWSTDDYGYFGHHYYLGGPEPLTFYGDYEAPSRGLDYRIYHPRLMEDFVNQGGKIEYRTLDDDDVPKLSAQFDLLVVCTGKGTFGRMFARDVAHSPHDKPQRALCVGVFKGISQLPTRAVVWSASPGAGEMIEIPFLTFGGMASALVFENHIGSDLEVLRHTRYDEDPKAFIKLTLDKLRTHYPMTAERVDESEFDLANGPLDILQGGVVPIVRETHVTLDDGTIALALGDVHATVDPVLGQGGNMASHAAWILGEEIAAQDVFDGRFVEVVDARRRDRVLAATRWTNFMLQMLDTLPPEFQAFIGALSQNRTLADEFTDNFNFPERQWDVFAHPERIGAWLSKDRTARELVAAG</sequence>
<organism evidence="2 3">
    <name type="scientific">Pseudonocardia abyssalis</name>
    <dbReference type="NCBI Taxonomy" id="2792008"/>
    <lineage>
        <taxon>Bacteria</taxon>
        <taxon>Bacillati</taxon>
        <taxon>Actinomycetota</taxon>
        <taxon>Actinomycetes</taxon>
        <taxon>Pseudonocardiales</taxon>
        <taxon>Pseudonocardiaceae</taxon>
        <taxon>Pseudonocardia</taxon>
    </lineage>
</organism>
<protein>
    <submittedName>
        <fullName evidence="2">Monooxygenase</fullName>
    </submittedName>
</protein>
<evidence type="ECO:0000313" key="2">
    <source>
        <dbReference type="EMBL" id="MBW0134827.1"/>
    </source>
</evidence>
<keyword evidence="3" id="KW-1185">Reference proteome</keyword>
<dbReference type="Proteomes" id="UP000694287">
    <property type="component" value="Unassembled WGS sequence"/>
</dbReference>
<dbReference type="InterPro" id="IPR054801">
    <property type="entry name" value="StyMonoxStyA"/>
</dbReference>
<feature type="domain" description="Styrene monooxygenase StyA putative substrate binding" evidence="1">
    <location>
        <begin position="144"/>
        <end position="253"/>
    </location>
</feature>
<keyword evidence="2" id="KW-0503">Monooxygenase</keyword>
<dbReference type="NCBIfam" id="NF045732">
    <property type="entry name" value="StyMonoxStyA"/>
    <property type="match status" value="1"/>
</dbReference>
<dbReference type="InterPro" id="IPR041654">
    <property type="entry name" value="StyA_sbd"/>
</dbReference>
<name>A0ABS6URD7_9PSEU</name>
<reference evidence="2 3" key="1">
    <citation type="submission" date="2020-11" db="EMBL/GenBank/DDBJ databases">
        <title>Pseudonocardia abyssalis sp. nov. and Pseudonocardia oceani sp. nov., description and phylogenomic analysis of two novel actinomycetes isolated from the deep Southern Ocean.</title>
        <authorList>
            <person name="Parra J."/>
        </authorList>
    </citation>
    <scope>NUCLEOTIDE SEQUENCE [LARGE SCALE GENOMIC DNA]</scope>
    <source>
        <strain evidence="2 3">KRD-168</strain>
    </source>
</reference>
<proteinExistence type="predicted"/>
<gene>
    <name evidence="2" type="ORF">I4I81_11220</name>
</gene>